<dbReference type="RefSeq" id="WP_138746859.1">
    <property type="nucleotide sequence ID" value="NZ_VCLB01000001.1"/>
</dbReference>
<comment type="caution">
    <text evidence="2">The sequence shown here is derived from an EMBL/GenBank/DDBJ whole genome shotgun (WGS) entry which is preliminary data.</text>
</comment>
<dbReference type="OrthoDB" id="9771073at2"/>
<evidence type="ECO:0000313" key="3">
    <source>
        <dbReference type="Proteomes" id="UP000307874"/>
    </source>
</evidence>
<dbReference type="Proteomes" id="UP000307874">
    <property type="component" value="Unassembled WGS sequence"/>
</dbReference>
<protein>
    <submittedName>
        <fullName evidence="2">NAD(P)-dependent oxidoreductase</fullName>
    </submittedName>
</protein>
<dbReference type="PANTHER" id="PTHR43103">
    <property type="entry name" value="NUCLEOSIDE-DIPHOSPHATE-SUGAR EPIMERASE"/>
    <property type="match status" value="1"/>
</dbReference>
<dbReference type="SUPFAM" id="SSF51735">
    <property type="entry name" value="NAD(P)-binding Rossmann-fold domains"/>
    <property type="match status" value="1"/>
</dbReference>
<name>A0A5C4JZ11_9HYPH</name>
<sequence>MTKRIVFTGGSGKAGRDVIPYLLDRGHDVLNLDLVALDHPGVNTLITDLTDSGQVFNAMSMHFGMDRYEDGKLPEAPDAVVHFAAIPRVMITPDNVTYQTNVISTYNVIEAAMKLGVRKVIIASSETTYGVCFAEGDRDFHAFPLEEDYDVDPLDSYGLSKVCNEKTARAFALRFGADIYALRIGNVISPDDYAKFPAFLADPPSRKRNAWSYIDARDLGQIVDLCLKKDGLGFEVFNATNDTITANEKTVDFLKKYAPNTPITREMGDYEAPLSNRKIREVLGFEEQHDWRKYVK</sequence>
<dbReference type="AlphaFoldDB" id="A0A5C4JZ11"/>
<evidence type="ECO:0000313" key="2">
    <source>
        <dbReference type="EMBL" id="TNB49819.1"/>
    </source>
</evidence>
<evidence type="ECO:0000259" key="1">
    <source>
        <dbReference type="Pfam" id="PF01370"/>
    </source>
</evidence>
<reference evidence="2 3" key="2">
    <citation type="submission" date="2019-06" db="EMBL/GenBank/DDBJ databases">
        <title>Martelella lutilitoris sp. nov., isolated from a tidal mudflat.</title>
        <authorList>
            <person name="Kim Y.-J."/>
        </authorList>
    </citation>
    <scope>NUCLEOTIDE SEQUENCE [LARGE SCALE GENOMIC DNA]</scope>
    <source>
        <strain evidence="2 3">GH2-6</strain>
    </source>
</reference>
<dbReference type="InterPro" id="IPR001509">
    <property type="entry name" value="Epimerase_deHydtase"/>
</dbReference>
<organism evidence="2 3">
    <name type="scientific">Martelella lutilitoris</name>
    <dbReference type="NCBI Taxonomy" id="2583532"/>
    <lineage>
        <taxon>Bacteria</taxon>
        <taxon>Pseudomonadati</taxon>
        <taxon>Pseudomonadota</taxon>
        <taxon>Alphaproteobacteria</taxon>
        <taxon>Hyphomicrobiales</taxon>
        <taxon>Aurantimonadaceae</taxon>
        <taxon>Martelella</taxon>
    </lineage>
</organism>
<dbReference type="Gene3D" id="3.40.50.720">
    <property type="entry name" value="NAD(P)-binding Rossmann-like Domain"/>
    <property type="match status" value="1"/>
</dbReference>
<dbReference type="InterPro" id="IPR036291">
    <property type="entry name" value="NAD(P)-bd_dom_sf"/>
</dbReference>
<proteinExistence type="predicted"/>
<dbReference type="CDD" id="cd08946">
    <property type="entry name" value="SDR_e"/>
    <property type="match status" value="1"/>
</dbReference>
<keyword evidence="3" id="KW-1185">Reference proteome</keyword>
<reference evidence="2 3" key="1">
    <citation type="submission" date="2019-05" db="EMBL/GenBank/DDBJ databases">
        <authorList>
            <person name="Lee S.D."/>
        </authorList>
    </citation>
    <scope>NUCLEOTIDE SEQUENCE [LARGE SCALE GENOMIC DNA]</scope>
    <source>
        <strain evidence="2 3">GH2-6</strain>
    </source>
</reference>
<gene>
    <name evidence="2" type="ORF">FF124_02335</name>
</gene>
<dbReference type="Pfam" id="PF01370">
    <property type="entry name" value="Epimerase"/>
    <property type="match status" value="1"/>
</dbReference>
<dbReference type="PANTHER" id="PTHR43103:SF6">
    <property type="entry name" value="PUTATIVE-RELATED"/>
    <property type="match status" value="1"/>
</dbReference>
<dbReference type="EMBL" id="VCLB01000001">
    <property type="protein sequence ID" value="TNB49819.1"/>
    <property type="molecule type" value="Genomic_DNA"/>
</dbReference>
<feature type="domain" description="NAD-dependent epimerase/dehydratase" evidence="1">
    <location>
        <begin position="5"/>
        <end position="197"/>
    </location>
</feature>
<accession>A0A5C4JZ11</accession>